<dbReference type="Proteomes" id="UP000234849">
    <property type="component" value="Unassembled WGS sequence"/>
</dbReference>
<feature type="transmembrane region" description="Helical" evidence="1">
    <location>
        <begin position="9"/>
        <end position="28"/>
    </location>
</feature>
<gene>
    <name evidence="3" type="ORF">CDL18_12965</name>
</gene>
<evidence type="ECO:0000313" key="3">
    <source>
        <dbReference type="EMBL" id="PLT53169.1"/>
    </source>
</evidence>
<accession>A0A2N5NFE5</accession>
<reference evidence="3 4" key="1">
    <citation type="journal article" date="2017" name="Genome Med.">
        <title>A novel Ruminococcus gnavus clade enriched in inflammatory bowel disease patients.</title>
        <authorList>
            <person name="Hall A.B."/>
            <person name="Yassour M."/>
            <person name="Sauk J."/>
            <person name="Garner A."/>
            <person name="Jiang X."/>
            <person name="Arthur T."/>
            <person name="Lagoudas G.K."/>
            <person name="Vatanen T."/>
            <person name="Fornelos N."/>
            <person name="Wilson R."/>
            <person name="Bertha M."/>
            <person name="Cohen M."/>
            <person name="Garber J."/>
            <person name="Khalili H."/>
            <person name="Gevers D."/>
            <person name="Ananthakrishnan A.N."/>
            <person name="Kugathasan S."/>
            <person name="Lander E.S."/>
            <person name="Blainey P."/>
            <person name="Vlamakis H."/>
            <person name="Xavier R.J."/>
            <person name="Huttenhower C."/>
        </authorList>
    </citation>
    <scope>NUCLEOTIDE SEQUENCE [LARGE SCALE GENOMIC DNA]</scope>
    <source>
        <strain evidence="3 4">RJX1118</strain>
    </source>
</reference>
<keyword evidence="1" id="KW-1133">Transmembrane helix</keyword>
<organism evidence="3 4">
    <name type="scientific">Mediterraneibacter gnavus</name>
    <name type="common">Ruminococcus gnavus</name>
    <dbReference type="NCBI Taxonomy" id="33038"/>
    <lineage>
        <taxon>Bacteria</taxon>
        <taxon>Bacillati</taxon>
        <taxon>Bacillota</taxon>
        <taxon>Clostridia</taxon>
        <taxon>Lachnospirales</taxon>
        <taxon>Lachnospiraceae</taxon>
        <taxon>Mediterraneibacter</taxon>
    </lineage>
</organism>
<proteinExistence type="predicted"/>
<evidence type="ECO:0000256" key="1">
    <source>
        <dbReference type="SAM" id="Phobius"/>
    </source>
</evidence>
<protein>
    <recommendedName>
        <fullName evidence="2">DUF1648 domain-containing protein</fullName>
    </recommendedName>
</protein>
<feature type="transmembrane region" description="Helical" evidence="1">
    <location>
        <begin position="48"/>
        <end position="65"/>
    </location>
</feature>
<dbReference type="EMBL" id="NIHM01000021">
    <property type="protein sequence ID" value="PLT53169.1"/>
    <property type="molecule type" value="Genomic_DNA"/>
</dbReference>
<evidence type="ECO:0000313" key="4">
    <source>
        <dbReference type="Proteomes" id="UP000234849"/>
    </source>
</evidence>
<sequence>MKLVGSRKFTWGICSIGILLAIVSVFFLPQIIPVHFANGIADGFGNKMEVFLFPILLFIITLLTGKEKIKYFLTHSKTFLTDVQYNLMIDGVLGIILIAEIYVIYASFV</sequence>
<dbReference type="InterPro" id="IPR012867">
    <property type="entry name" value="DUF1648"/>
</dbReference>
<feature type="domain" description="DUF1648" evidence="2">
    <location>
        <begin position="13"/>
        <end position="57"/>
    </location>
</feature>
<dbReference type="Pfam" id="PF07853">
    <property type="entry name" value="DUF1648"/>
    <property type="match status" value="1"/>
</dbReference>
<dbReference type="AlphaFoldDB" id="A0A2N5NFE5"/>
<name>A0A2N5NFE5_MEDGN</name>
<dbReference type="RefSeq" id="WP_101880120.1">
    <property type="nucleotide sequence ID" value="NZ_JANFXP010000009.1"/>
</dbReference>
<feature type="transmembrane region" description="Helical" evidence="1">
    <location>
        <begin position="85"/>
        <end position="108"/>
    </location>
</feature>
<keyword evidence="1" id="KW-0472">Membrane</keyword>
<keyword evidence="1" id="KW-0812">Transmembrane</keyword>
<comment type="caution">
    <text evidence="3">The sequence shown here is derived from an EMBL/GenBank/DDBJ whole genome shotgun (WGS) entry which is preliminary data.</text>
</comment>
<evidence type="ECO:0000259" key="2">
    <source>
        <dbReference type="Pfam" id="PF07853"/>
    </source>
</evidence>